<reference evidence="1" key="1">
    <citation type="journal article" date="2014" name="Int. J. Syst. Evol. Microbiol.">
        <title>Complete genome sequence of Corynebacterium casei LMG S-19264T (=DSM 44701T), isolated from a smear-ripened cheese.</title>
        <authorList>
            <consortium name="US DOE Joint Genome Institute (JGI-PGF)"/>
            <person name="Walter F."/>
            <person name="Albersmeier A."/>
            <person name="Kalinowski J."/>
            <person name="Ruckert C."/>
        </authorList>
    </citation>
    <scope>NUCLEOTIDE SEQUENCE</scope>
    <source>
        <strain evidence="1">JCM 12289</strain>
    </source>
</reference>
<evidence type="ECO:0000313" key="1">
    <source>
        <dbReference type="EMBL" id="GAA0468950.1"/>
    </source>
</evidence>
<dbReference type="EMBL" id="BAAADN010000043">
    <property type="protein sequence ID" value="GAA0468950.1"/>
    <property type="molecule type" value="Genomic_DNA"/>
</dbReference>
<comment type="caution">
    <text evidence="1">The sequence shown here is derived from an EMBL/GenBank/DDBJ whole genome shotgun (WGS) entry which is preliminary data.</text>
</comment>
<gene>
    <name evidence="1" type="ORF">GCM10008985_27510</name>
</gene>
<dbReference type="Proteomes" id="UP001500962">
    <property type="component" value="Unassembled WGS sequence"/>
</dbReference>
<evidence type="ECO:0000313" key="2">
    <source>
        <dbReference type="Proteomes" id="UP001500962"/>
    </source>
</evidence>
<reference evidence="1" key="2">
    <citation type="submission" date="2023-12" db="EMBL/GenBank/DDBJ databases">
        <authorList>
            <person name="Sun Q."/>
            <person name="Inoue M."/>
        </authorList>
    </citation>
    <scope>NUCLEOTIDE SEQUENCE</scope>
    <source>
        <strain evidence="1">JCM 12289</strain>
    </source>
</reference>
<name>A0AAV3SJ98_HALDO</name>
<dbReference type="AlphaFoldDB" id="A0AAV3SJ98"/>
<protein>
    <submittedName>
        <fullName evidence="1">Uncharacterized protein</fullName>
    </submittedName>
</protein>
<accession>A0AAV3SJ98</accession>
<organism evidence="1 2">
    <name type="scientific">Halococcus dombrowskii</name>
    <dbReference type="NCBI Taxonomy" id="179637"/>
    <lineage>
        <taxon>Archaea</taxon>
        <taxon>Methanobacteriati</taxon>
        <taxon>Methanobacteriota</taxon>
        <taxon>Stenosarchaea group</taxon>
        <taxon>Halobacteria</taxon>
        <taxon>Halobacteriales</taxon>
        <taxon>Halococcaceae</taxon>
        <taxon>Halococcus</taxon>
    </lineage>
</organism>
<proteinExistence type="predicted"/>
<sequence>MGTSLRLQLGENRYSVDKNIVDAYYANMLEKLRGGNYSVSESDIVTLQQKEVGKAENSKDGIMIYEQYLSSVHDHPDTGMGDVFDLDADPPIIYNSDIRTLIERLRDNKEIMKREGDAERWEHYFELQLIGLCEFALENEYGVVLSV</sequence>